<reference evidence="10 11" key="1">
    <citation type="journal article" date="2007" name="Nature">
        <title>Evolution of genes and genomes on the Drosophila phylogeny.</title>
        <authorList>
            <consortium name="Drosophila 12 Genomes Consortium"/>
            <person name="Clark A.G."/>
            <person name="Eisen M.B."/>
            <person name="Smith D.R."/>
            <person name="Bergman C.M."/>
            <person name="Oliver B."/>
            <person name="Markow T.A."/>
            <person name="Kaufman T.C."/>
            <person name="Kellis M."/>
            <person name="Gelbart W."/>
            <person name="Iyer V.N."/>
            <person name="Pollard D.A."/>
            <person name="Sackton T.B."/>
            <person name="Larracuente A.M."/>
            <person name="Singh N.D."/>
            <person name="Abad J.P."/>
            <person name="Abt D.N."/>
            <person name="Adryan B."/>
            <person name="Aguade M."/>
            <person name="Akashi H."/>
            <person name="Anderson W.W."/>
            <person name="Aquadro C.F."/>
            <person name="Ardell D.H."/>
            <person name="Arguello R."/>
            <person name="Artieri C.G."/>
            <person name="Barbash D.A."/>
            <person name="Barker D."/>
            <person name="Barsanti P."/>
            <person name="Batterham P."/>
            <person name="Batzoglou S."/>
            <person name="Begun D."/>
            <person name="Bhutkar A."/>
            <person name="Blanco E."/>
            <person name="Bosak S.A."/>
            <person name="Bradley R.K."/>
            <person name="Brand A.D."/>
            <person name="Brent M.R."/>
            <person name="Brooks A.N."/>
            <person name="Brown R.H."/>
            <person name="Butlin R.K."/>
            <person name="Caggese C."/>
            <person name="Calvi B.R."/>
            <person name="Bernardo de Carvalho A."/>
            <person name="Caspi A."/>
            <person name="Castrezana S."/>
            <person name="Celniker S.E."/>
            <person name="Chang J.L."/>
            <person name="Chapple C."/>
            <person name="Chatterji S."/>
            <person name="Chinwalla A."/>
            <person name="Civetta A."/>
            <person name="Clifton S.W."/>
            <person name="Comeron J.M."/>
            <person name="Costello J.C."/>
            <person name="Coyne J.A."/>
            <person name="Daub J."/>
            <person name="David R.G."/>
            <person name="Delcher A.L."/>
            <person name="Delehaunty K."/>
            <person name="Do C.B."/>
            <person name="Ebling H."/>
            <person name="Edwards K."/>
            <person name="Eickbush T."/>
            <person name="Evans J.D."/>
            <person name="Filipski A."/>
            <person name="Findeiss S."/>
            <person name="Freyhult E."/>
            <person name="Fulton L."/>
            <person name="Fulton R."/>
            <person name="Garcia A.C."/>
            <person name="Gardiner A."/>
            <person name="Garfield D.A."/>
            <person name="Garvin B.E."/>
            <person name="Gibson G."/>
            <person name="Gilbert D."/>
            <person name="Gnerre S."/>
            <person name="Godfrey J."/>
            <person name="Good R."/>
            <person name="Gotea V."/>
            <person name="Gravely B."/>
            <person name="Greenberg A.J."/>
            <person name="Griffiths-Jones S."/>
            <person name="Gross S."/>
            <person name="Guigo R."/>
            <person name="Gustafson E.A."/>
            <person name="Haerty W."/>
            <person name="Hahn M.W."/>
            <person name="Halligan D.L."/>
            <person name="Halpern A.L."/>
            <person name="Halter G.M."/>
            <person name="Han M.V."/>
            <person name="Heger A."/>
            <person name="Hillier L."/>
            <person name="Hinrichs A.S."/>
            <person name="Holmes I."/>
            <person name="Hoskins R.A."/>
            <person name="Hubisz M.J."/>
            <person name="Hultmark D."/>
            <person name="Huntley M.A."/>
            <person name="Jaffe D.B."/>
            <person name="Jagadeeshan S."/>
            <person name="Jeck W.R."/>
            <person name="Johnson J."/>
            <person name="Jones C.D."/>
            <person name="Jordan W.C."/>
            <person name="Karpen G.H."/>
            <person name="Kataoka E."/>
            <person name="Keightley P.D."/>
            <person name="Kheradpour P."/>
            <person name="Kirkness E.F."/>
            <person name="Koerich L.B."/>
            <person name="Kristiansen K."/>
            <person name="Kudrna D."/>
            <person name="Kulathinal R.J."/>
            <person name="Kumar S."/>
            <person name="Kwok R."/>
            <person name="Lander E."/>
            <person name="Langley C.H."/>
            <person name="Lapoint R."/>
            <person name="Lazzaro B.P."/>
            <person name="Lee S.J."/>
            <person name="Levesque L."/>
            <person name="Li R."/>
            <person name="Lin C.F."/>
            <person name="Lin M.F."/>
            <person name="Lindblad-Toh K."/>
            <person name="Llopart A."/>
            <person name="Long M."/>
            <person name="Low L."/>
            <person name="Lozovsky E."/>
            <person name="Lu J."/>
            <person name="Luo M."/>
            <person name="Machado C.A."/>
            <person name="Makalowski W."/>
            <person name="Marzo M."/>
            <person name="Matsuda M."/>
            <person name="Matzkin L."/>
            <person name="McAllister B."/>
            <person name="McBride C.S."/>
            <person name="McKernan B."/>
            <person name="McKernan K."/>
            <person name="Mendez-Lago M."/>
            <person name="Minx P."/>
            <person name="Mollenhauer M.U."/>
            <person name="Montooth K."/>
            <person name="Mount S.M."/>
            <person name="Mu X."/>
            <person name="Myers E."/>
            <person name="Negre B."/>
            <person name="Newfeld S."/>
            <person name="Nielsen R."/>
            <person name="Noor M.A."/>
            <person name="O'Grady P."/>
            <person name="Pachter L."/>
            <person name="Papaceit M."/>
            <person name="Parisi M.J."/>
            <person name="Parisi M."/>
            <person name="Parts L."/>
            <person name="Pedersen J.S."/>
            <person name="Pesole G."/>
            <person name="Phillippy A.M."/>
            <person name="Ponting C.P."/>
            <person name="Pop M."/>
            <person name="Porcelli D."/>
            <person name="Powell J.R."/>
            <person name="Prohaska S."/>
            <person name="Pruitt K."/>
            <person name="Puig M."/>
            <person name="Quesneville H."/>
            <person name="Ram K.R."/>
            <person name="Rand D."/>
            <person name="Rasmussen M.D."/>
            <person name="Reed L.K."/>
            <person name="Reenan R."/>
            <person name="Reily A."/>
            <person name="Remington K.A."/>
            <person name="Rieger T.T."/>
            <person name="Ritchie M.G."/>
            <person name="Robin C."/>
            <person name="Rogers Y.H."/>
            <person name="Rohde C."/>
            <person name="Rozas J."/>
            <person name="Rubenfield M.J."/>
            <person name="Ruiz A."/>
            <person name="Russo S."/>
            <person name="Salzberg S.L."/>
            <person name="Sanchez-Gracia A."/>
            <person name="Saranga D.J."/>
            <person name="Sato H."/>
            <person name="Schaeffer S.W."/>
            <person name="Schatz M.C."/>
            <person name="Schlenke T."/>
            <person name="Schwartz R."/>
            <person name="Segarra C."/>
            <person name="Singh R.S."/>
            <person name="Sirot L."/>
            <person name="Sirota M."/>
            <person name="Sisneros N.B."/>
            <person name="Smith C.D."/>
            <person name="Smith T.F."/>
            <person name="Spieth J."/>
            <person name="Stage D.E."/>
            <person name="Stark A."/>
            <person name="Stephan W."/>
            <person name="Strausberg R.L."/>
            <person name="Strempel S."/>
            <person name="Sturgill D."/>
            <person name="Sutton G."/>
            <person name="Sutton G.G."/>
            <person name="Tao W."/>
            <person name="Teichmann S."/>
            <person name="Tobari Y.N."/>
            <person name="Tomimura Y."/>
            <person name="Tsolas J.M."/>
            <person name="Valente V.L."/>
            <person name="Venter E."/>
            <person name="Venter J.C."/>
            <person name="Vicario S."/>
            <person name="Vieira F.G."/>
            <person name="Vilella A.J."/>
            <person name="Villasante A."/>
            <person name="Walenz B."/>
            <person name="Wang J."/>
            <person name="Wasserman M."/>
            <person name="Watts T."/>
            <person name="Wilson D."/>
            <person name="Wilson R.K."/>
            <person name="Wing R.A."/>
            <person name="Wolfner M.F."/>
            <person name="Wong A."/>
            <person name="Wong G.K."/>
            <person name="Wu C.I."/>
            <person name="Wu G."/>
            <person name="Yamamoto D."/>
            <person name="Yang H.P."/>
            <person name="Yang S.P."/>
            <person name="Yorke J.A."/>
            <person name="Yoshida K."/>
            <person name="Zdobnov E."/>
            <person name="Zhang P."/>
            <person name="Zhang Y."/>
            <person name="Zimin A.V."/>
            <person name="Baldwin J."/>
            <person name="Abdouelleil A."/>
            <person name="Abdulkadir J."/>
            <person name="Abebe A."/>
            <person name="Abera B."/>
            <person name="Abreu J."/>
            <person name="Acer S.C."/>
            <person name="Aftuck L."/>
            <person name="Alexander A."/>
            <person name="An P."/>
            <person name="Anderson E."/>
            <person name="Anderson S."/>
            <person name="Arachi H."/>
            <person name="Azer M."/>
            <person name="Bachantsang P."/>
            <person name="Barry A."/>
            <person name="Bayul T."/>
            <person name="Berlin A."/>
            <person name="Bessette D."/>
            <person name="Bloom T."/>
            <person name="Blye J."/>
            <person name="Boguslavskiy L."/>
            <person name="Bonnet C."/>
            <person name="Boukhgalter B."/>
            <person name="Bourzgui I."/>
            <person name="Brown A."/>
            <person name="Cahill P."/>
            <person name="Channer S."/>
            <person name="Cheshatsang Y."/>
            <person name="Chuda L."/>
            <person name="Citroen M."/>
            <person name="Collymore A."/>
            <person name="Cooke P."/>
            <person name="Costello M."/>
            <person name="D'Aco K."/>
            <person name="Daza R."/>
            <person name="De Haan G."/>
            <person name="DeGray S."/>
            <person name="DeMaso C."/>
            <person name="Dhargay N."/>
            <person name="Dooley K."/>
            <person name="Dooley E."/>
            <person name="Doricent M."/>
            <person name="Dorje P."/>
            <person name="Dorjee K."/>
            <person name="Dupes A."/>
            <person name="Elong R."/>
            <person name="Falk J."/>
            <person name="Farina A."/>
            <person name="Faro S."/>
            <person name="Ferguson D."/>
            <person name="Fisher S."/>
            <person name="Foley C.D."/>
            <person name="Franke A."/>
            <person name="Friedrich D."/>
            <person name="Gadbois L."/>
            <person name="Gearin G."/>
            <person name="Gearin C.R."/>
            <person name="Giannoukos G."/>
            <person name="Goode T."/>
            <person name="Graham J."/>
            <person name="Grandbois E."/>
            <person name="Grewal S."/>
            <person name="Gyaltsen K."/>
            <person name="Hafez N."/>
            <person name="Hagos B."/>
            <person name="Hall J."/>
            <person name="Henson C."/>
            <person name="Hollinger A."/>
            <person name="Honan T."/>
            <person name="Huard M.D."/>
            <person name="Hughes L."/>
            <person name="Hurhula B."/>
            <person name="Husby M.E."/>
            <person name="Kamat A."/>
            <person name="Kanga B."/>
            <person name="Kashin S."/>
            <person name="Khazanovich D."/>
            <person name="Kisner P."/>
            <person name="Lance K."/>
            <person name="Lara M."/>
            <person name="Lee W."/>
            <person name="Lennon N."/>
            <person name="Letendre F."/>
            <person name="LeVine R."/>
            <person name="Lipovsky A."/>
            <person name="Liu X."/>
            <person name="Liu J."/>
            <person name="Liu S."/>
            <person name="Lokyitsang T."/>
            <person name="Lokyitsang Y."/>
            <person name="Lubonja R."/>
            <person name="Lui A."/>
            <person name="MacDonald P."/>
            <person name="Magnisalis V."/>
            <person name="Maru K."/>
            <person name="Matthews C."/>
            <person name="McCusker W."/>
            <person name="McDonough S."/>
            <person name="Mehta T."/>
            <person name="Meldrim J."/>
            <person name="Meneus L."/>
            <person name="Mihai O."/>
            <person name="Mihalev A."/>
            <person name="Mihova T."/>
            <person name="Mittelman R."/>
            <person name="Mlenga V."/>
            <person name="Montmayeur A."/>
            <person name="Mulrain L."/>
            <person name="Navidi A."/>
            <person name="Naylor J."/>
            <person name="Negash T."/>
            <person name="Nguyen T."/>
            <person name="Nguyen N."/>
            <person name="Nicol R."/>
            <person name="Norbu C."/>
            <person name="Norbu N."/>
            <person name="Novod N."/>
            <person name="O'Neill B."/>
            <person name="Osman S."/>
            <person name="Markiewicz E."/>
            <person name="Oyono O.L."/>
            <person name="Patti C."/>
            <person name="Phunkhang P."/>
            <person name="Pierre F."/>
            <person name="Priest M."/>
            <person name="Raghuraman S."/>
            <person name="Rege F."/>
            <person name="Reyes R."/>
            <person name="Rise C."/>
            <person name="Rogov P."/>
            <person name="Ross K."/>
            <person name="Ryan E."/>
            <person name="Settipalli S."/>
            <person name="Shea T."/>
            <person name="Sherpa N."/>
            <person name="Shi L."/>
            <person name="Shih D."/>
            <person name="Sparrow T."/>
            <person name="Spaulding J."/>
            <person name="Stalker J."/>
            <person name="Stange-Thomann N."/>
            <person name="Stavropoulos S."/>
            <person name="Stone C."/>
            <person name="Strader C."/>
            <person name="Tesfaye S."/>
            <person name="Thomson T."/>
            <person name="Thoulutsang Y."/>
            <person name="Thoulutsang D."/>
            <person name="Topham K."/>
            <person name="Topping I."/>
            <person name="Tsamla T."/>
            <person name="Vassiliev H."/>
            <person name="Vo A."/>
            <person name="Wangchuk T."/>
            <person name="Wangdi T."/>
            <person name="Weiand M."/>
            <person name="Wilkinson J."/>
            <person name="Wilson A."/>
            <person name="Yadav S."/>
            <person name="Young G."/>
            <person name="Yu Q."/>
            <person name="Zembek L."/>
            <person name="Zhong D."/>
            <person name="Zimmer A."/>
            <person name="Zwirko Z."/>
            <person name="Jaffe D.B."/>
            <person name="Alvarez P."/>
            <person name="Brockman W."/>
            <person name="Butler J."/>
            <person name="Chin C."/>
            <person name="Gnerre S."/>
            <person name="Grabherr M."/>
            <person name="Kleber M."/>
            <person name="Mauceli E."/>
            <person name="MacCallum I."/>
        </authorList>
    </citation>
    <scope>NUCLEOTIDE SEQUENCE [LARGE SCALE GENOMIC DNA]</scope>
    <source>
        <strain evidence="11">MSH-3 / Tucson 14011-0111.49</strain>
    </source>
</reference>
<sequence>MFGKIKVVLILLLAQAVSGKTEQPQMTFLTNLIQRIHKEKPIQTLLMLQHHQDKDCSIQDWNPDGIPILRVNELIEIDLRMHFNHMSAALVCLEEPSHMSLLLDALAKSFDHLRYVRIILWTQGNPAEEFLKQISDKAEEHKFLRMIVLGLHQSVETMHRLKPFPSPRFERIETVSFIKESVFARPTLNFQGKTATLLKNLNIPFTIKNAPTVDFPITQIEDMQIIEFALKYNLTLSRAQKMDSNVPDPYVDIELNPHFVSKSDLLQRVESVNAFTLSSLMVVVPCGKERSIAKVYRKLDLRTWLLYILSVYATFVVAETVIMVATHRISGRSYRLTNLNPCVNMRAFRAILGLPFPIGPRLTVSLRLLFLAMILFGMIFSTFFSCKLSSLLTKLPLQPQVESFEQLRTSGLTVIGLSTIQSFIENEIDEEFTRRYLSNVKYLDPLKYADALIAGNTSLAFIVVRDSWKGFERFQQIIGRKIFCESKNLSIIQNLPKMYKMQKGSIYKWHLTKFFMTFFESGIPSYWKSTFHYNIRERLNVTIPRNLKPDFVPLSLHHLKWLGWVLGCGYGLATVVFLVEVYMGNRKRKVESKVPAPPGSSEIDAV</sequence>
<keyword evidence="5 8" id="KW-0472">Membrane</keyword>
<protein>
    <submittedName>
        <fullName evidence="10">GL24339</fullName>
    </submittedName>
</protein>
<feature type="chain" id="PRO_5002802954" evidence="9">
    <location>
        <begin position="20"/>
        <end position="606"/>
    </location>
</feature>
<dbReference type="eggNOG" id="ENOG502T8SD">
    <property type="taxonomic scope" value="Eukaryota"/>
</dbReference>
<evidence type="ECO:0000256" key="9">
    <source>
        <dbReference type="SAM" id="SignalP"/>
    </source>
</evidence>
<evidence type="ECO:0000256" key="3">
    <source>
        <dbReference type="ARBA" id="ARBA00022692"/>
    </source>
</evidence>
<feature type="signal peptide" evidence="9">
    <location>
        <begin position="1"/>
        <end position="19"/>
    </location>
</feature>
<dbReference type="KEGG" id="dpe:6588328"/>
<evidence type="ECO:0000256" key="1">
    <source>
        <dbReference type="ARBA" id="ARBA00004651"/>
    </source>
</evidence>
<keyword evidence="9" id="KW-0732">Signal</keyword>
<feature type="transmembrane region" description="Helical" evidence="8">
    <location>
        <begin position="304"/>
        <end position="326"/>
    </location>
</feature>
<keyword evidence="2" id="KW-1003">Cell membrane</keyword>
<dbReference type="OrthoDB" id="7863853at2759"/>
<feature type="transmembrane region" description="Helical" evidence="8">
    <location>
        <begin position="561"/>
        <end position="583"/>
    </location>
</feature>
<keyword evidence="11" id="KW-1185">Reference proteome</keyword>
<feature type="transmembrane region" description="Helical" evidence="8">
    <location>
        <begin position="364"/>
        <end position="384"/>
    </location>
</feature>
<dbReference type="AlphaFoldDB" id="B4G5C0"/>
<comment type="subcellular location">
    <subcellularLocation>
        <location evidence="1">Cell membrane</location>
        <topology evidence="1">Multi-pass membrane protein</topology>
    </subcellularLocation>
</comment>
<keyword evidence="4 8" id="KW-1133">Transmembrane helix</keyword>
<dbReference type="InterPro" id="IPR052192">
    <property type="entry name" value="Insect_Ionotropic_Sensory_Rcpt"/>
</dbReference>
<dbReference type="HOGENOM" id="CLU_021814_1_1_1"/>
<dbReference type="PANTHER" id="PTHR42643">
    <property type="entry name" value="IONOTROPIC RECEPTOR 20A-RELATED"/>
    <property type="match status" value="1"/>
</dbReference>
<dbReference type="Proteomes" id="UP000008744">
    <property type="component" value="Unassembled WGS sequence"/>
</dbReference>
<keyword evidence="7" id="KW-0325">Glycoprotein</keyword>
<evidence type="ECO:0000256" key="2">
    <source>
        <dbReference type="ARBA" id="ARBA00022475"/>
    </source>
</evidence>
<name>B4G5C0_DROPE</name>
<evidence type="ECO:0000313" key="11">
    <source>
        <dbReference type="Proteomes" id="UP000008744"/>
    </source>
</evidence>
<evidence type="ECO:0000256" key="4">
    <source>
        <dbReference type="ARBA" id="ARBA00022989"/>
    </source>
</evidence>
<evidence type="ECO:0000256" key="6">
    <source>
        <dbReference type="ARBA" id="ARBA00023170"/>
    </source>
</evidence>
<dbReference type="GO" id="GO:0005886">
    <property type="term" value="C:plasma membrane"/>
    <property type="evidence" value="ECO:0007669"/>
    <property type="project" value="UniProtKB-SubCell"/>
</dbReference>
<organism evidence="11">
    <name type="scientific">Drosophila persimilis</name>
    <name type="common">Fruit fly</name>
    <dbReference type="NCBI Taxonomy" id="7234"/>
    <lineage>
        <taxon>Eukaryota</taxon>
        <taxon>Metazoa</taxon>
        <taxon>Ecdysozoa</taxon>
        <taxon>Arthropoda</taxon>
        <taxon>Hexapoda</taxon>
        <taxon>Insecta</taxon>
        <taxon>Pterygota</taxon>
        <taxon>Neoptera</taxon>
        <taxon>Endopterygota</taxon>
        <taxon>Diptera</taxon>
        <taxon>Brachycera</taxon>
        <taxon>Muscomorpha</taxon>
        <taxon>Ephydroidea</taxon>
        <taxon>Drosophilidae</taxon>
        <taxon>Drosophila</taxon>
        <taxon>Sophophora</taxon>
    </lineage>
</organism>
<dbReference type="PhylomeDB" id="B4G5C0"/>
<dbReference type="EMBL" id="CH479179">
    <property type="protein sequence ID" value="EDW24786.1"/>
    <property type="molecule type" value="Genomic_DNA"/>
</dbReference>
<keyword evidence="3 8" id="KW-0812">Transmembrane</keyword>
<proteinExistence type="predicted"/>
<keyword evidence="6" id="KW-0675">Receptor</keyword>
<evidence type="ECO:0000256" key="7">
    <source>
        <dbReference type="ARBA" id="ARBA00023180"/>
    </source>
</evidence>
<evidence type="ECO:0000313" key="10">
    <source>
        <dbReference type="EMBL" id="EDW24786.1"/>
    </source>
</evidence>
<dbReference type="OMA" id="SIFINCK"/>
<gene>
    <name evidence="10" type="primary">Dper\GL24339</name>
    <name evidence="10" type="ORF">Dper_GL24339</name>
</gene>
<dbReference type="PANTHER" id="PTHR42643:SF41">
    <property type="entry name" value="IONOTROPIC RECEPTOR 20A-RELATED"/>
    <property type="match status" value="1"/>
</dbReference>
<accession>B4G5C0</accession>
<evidence type="ECO:0000256" key="8">
    <source>
        <dbReference type="SAM" id="Phobius"/>
    </source>
</evidence>
<evidence type="ECO:0000256" key="5">
    <source>
        <dbReference type="ARBA" id="ARBA00023136"/>
    </source>
</evidence>